<reference evidence="11 12" key="1">
    <citation type="submission" date="2020-10" db="EMBL/GenBank/DDBJ databases">
        <title>The Coptis chinensis genome and diversification of protoberbering-type alkaloids.</title>
        <authorList>
            <person name="Wang B."/>
            <person name="Shu S."/>
            <person name="Song C."/>
            <person name="Liu Y."/>
        </authorList>
    </citation>
    <scope>NUCLEOTIDE SEQUENCE [LARGE SCALE GENOMIC DNA]</scope>
    <source>
        <strain evidence="11">HL-2020</strain>
        <tissue evidence="11">Leaf</tissue>
    </source>
</reference>
<dbReference type="PROSITE" id="PS00211">
    <property type="entry name" value="ABC_TRANSPORTER_1"/>
    <property type="match status" value="1"/>
</dbReference>
<keyword evidence="5" id="KW-0067">ATP-binding</keyword>
<comment type="subcellular location">
    <subcellularLocation>
        <location evidence="1">Membrane</location>
        <topology evidence="1">Multi-pass membrane protein</topology>
    </subcellularLocation>
</comment>
<dbReference type="EMBL" id="JADFTS010000008">
    <property type="protein sequence ID" value="KAF9594452.1"/>
    <property type="molecule type" value="Genomic_DNA"/>
</dbReference>
<evidence type="ECO:0000256" key="4">
    <source>
        <dbReference type="ARBA" id="ARBA00022741"/>
    </source>
</evidence>
<dbReference type="InterPro" id="IPR003439">
    <property type="entry name" value="ABC_transporter-like_ATP-bd"/>
</dbReference>
<dbReference type="OrthoDB" id="6500128at2759"/>
<dbReference type="Pfam" id="PF00005">
    <property type="entry name" value="ABC_tran"/>
    <property type="match status" value="1"/>
</dbReference>
<feature type="transmembrane region" description="Helical" evidence="8">
    <location>
        <begin position="95"/>
        <end position="119"/>
    </location>
</feature>
<evidence type="ECO:0000256" key="7">
    <source>
        <dbReference type="ARBA" id="ARBA00023136"/>
    </source>
</evidence>
<evidence type="ECO:0000259" key="9">
    <source>
        <dbReference type="PROSITE" id="PS50893"/>
    </source>
</evidence>
<dbReference type="AlphaFoldDB" id="A0A835HA18"/>
<dbReference type="GO" id="GO:0016020">
    <property type="term" value="C:membrane"/>
    <property type="evidence" value="ECO:0007669"/>
    <property type="project" value="UniProtKB-SubCell"/>
</dbReference>
<keyword evidence="2" id="KW-0813">Transport</keyword>
<protein>
    <submittedName>
        <fullName evidence="11">Uncharacterized protein</fullName>
    </submittedName>
</protein>
<comment type="caution">
    <text evidence="11">The sequence shown here is derived from an EMBL/GenBank/DDBJ whole genome shotgun (WGS) entry which is preliminary data.</text>
</comment>
<evidence type="ECO:0000313" key="11">
    <source>
        <dbReference type="EMBL" id="KAF9594452.1"/>
    </source>
</evidence>
<keyword evidence="7 8" id="KW-0472">Membrane</keyword>
<dbReference type="GO" id="GO:0016887">
    <property type="term" value="F:ATP hydrolysis activity"/>
    <property type="evidence" value="ECO:0007669"/>
    <property type="project" value="InterPro"/>
</dbReference>
<name>A0A835HA18_9MAGN</name>
<dbReference type="Pfam" id="PF00664">
    <property type="entry name" value="ABC_membrane"/>
    <property type="match status" value="1"/>
</dbReference>
<evidence type="ECO:0000256" key="1">
    <source>
        <dbReference type="ARBA" id="ARBA00004141"/>
    </source>
</evidence>
<feature type="transmembrane region" description="Helical" evidence="8">
    <location>
        <begin position="6"/>
        <end position="28"/>
    </location>
</feature>
<feature type="domain" description="ABC transporter" evidence="9">
    <location>
        <begin position="160"/>
        <end position="397"/>
    </location>
</feature>
<dbReference type="SUPFAM" id="SSF52540">
    <property type="entry name" value="P-loop containing nucleoside triphosphate hydrolases"/>
    <property type="match status" value="1"/>
</dbReference>
<evidence type="ECO:0000256" key="5">
    <source>
        <dbReference type="ARBA" id="ARBA00022840"/>
    </source>
</evidence>
<dbReference type="InterPro" id="IPR027417">
    <property type="entry name" value="P-loop_NTPase"/>
</dbReference>
<dbReference type="InterPro" id="IPR036640">
    <property type="entry name" value="ABC1_TM_sf"/>
</dbReference>
<dbReference type="Gene3D" id="3.40.50.300">
    <property type="entry name" value="P-loop containing nucleotide triphosphate hydrolases"/>
    <property type="match status" value="1"/>
</dbReference>
<keyword evidence="6 8" id="KW-1133">Transmembrane helix</keyword>
<keyword evidence="4" id="KW-0547">Nucleotide-binding</keyword>
<dbReference type="SUPFAM" id="SSF90123">
    <property type="entry name" value="ABC transporter transmembrane region"/>
    <property type="match status" value="1"/>
</dbReference>
<sequence length="400" mass="44195">MATQMVLLNPVLTLISALVIPCISLVIAHLGETLRQISNEAHLTVAKLSEYLNEVLPSMLFVKASNAELCECSRFQRLAHADLSKNLRKKRMKALIPQIVQAIYVGVLLLLCFGSLVLLRSFFDGSRMVSFLTSLFLLVEPIQVIEKSDAVELDAVKGDVKFCDISFKYSDTSPLVLNKLNLHVKPGETIAFIGPSGGGKTTLTKLLLRLYDPLCGSILLDNCDIHKIQLKSLRRHVGLVSQDITLFSGSVAENIGYRDLMSKIDMDWVEHAARTANADGFIRKLSDGYETNIGPRGSILSGGQKQRLAIARAIYQNSSVLIMDEATSALDSKSEKLVRQAVERLMENHTVLVIAHRLETILMADRIFLLENGDLEEITQTSLLTKSGQYSSQISNEPVI</sequence>
<keyword evidence="12" id="KW-1185">Reference proteome</keyword>
<dbReference type="SMART" id="SM00382">
    <property type="entry name" value="AAA"/>
    <property type="match status" value="1"/>
</dbReference>
<feature type="domain" description="ABC transmembrane type-1" evidence="10">
    <location>
        <begin position="1"/>
        <end position="145"/>
    </location>
</feature>
<evidence type="ECO:0000256" key="8">
    <source>
        <dbReference type="SAM" id="Phobius"/>
    </source>
</evidence>
<dbReference type="Gene3D" id="1.20.1560.10">
    <property type="entry name" value="ABC transporter type 1, transmembrane domain"/>
    <property type="match status" value="1"/>
</dbReference>
<dbReference type="PROSITE" id="PS50929">
    <property type="entry name" value="ABC_TM1F"/>
    <property type="match status" value="1"/>
</dbReference>
<keyword evidence="3 8" id="KW-0812">Transmembrane</keyword>
<accession>A0A835HA18</accession>
<dbReference type="PANTHER" id="PTHR24221">
    <property type="entry name" value="ATP-BINDING CASSETTE SUB-FAMILY B"/>
    <property type="match status" value="1"/>
</dbReference>
<dbReference type="PROSITE" id="PS50893">
    <property type="entry name" value="ABC_TRANSPORTER_2"/>
    <property type="match status" value="1"/>
</dbReference>
<dbReference type="InterPro" id="IPR039421">
    <property type="entry name" value="Type_1_exporter"/>
</dbReference>
<evidence type="ECO:0000256" key="2">
    <source>
        <dbReference type="ARBA" id="ARBA00022448"/>
    </source>
</evidence>
<evidence type="ECO:0000259" key="10">
    <source>
        <dbReference type="PROSITE" id="PS50929"/>
    </source>
</evidence>
<proteinExistence type="predicted"/>
<gene>
    <name evidence="11" type="ORF">IFM89_031054</name>
</gene>
<dbReference type="GO" id="GO:0140359">
    <property type="term" value="F:ABC-type transporter activity"/>
    <property type="evidence" value="ECO:0007669"/>
    <property type="project" value="InterPro"/>
</dbReference>
<evidence type="ECO:0000256" key="6">
    <source>
        <dbReference type="ARBA" id="ARBA00022989"/>
    </source>
</evidence>
<dbReference type="InterPro" id="IPR003593">
    <property type="entry name" value="AAA+_ATPase"/>
</dbReference>
<evidence type="ECO:0000256" key="3">
    <source>
        <dbReference type="ARBA" id="ARBA00022692"/>
    </source>
</evidence>
<dbReference type="InterPro" id="IPR017871">
    <property type="entry name" value="ABC_transporter-like_CS"/>
</dbReference>
<evidence type="ECO:0000313" key="12">
    <source>
        <dbReference type="Proteomes" id="UP000631114"/>
    </source>
</evidence>
<dbReference type="PANTHER" id="PTHR24221:SF630">
    <property type="entry name" value="ABC TRANSPORTER B FAMILY MEMBER 29, CHLOROPLASTIC"/>
    <property type="match status" value="1"/>
</dbReference>
<dbReference type="FunFam" id="3.40.50.300:FF:001371">
    <property type="entry name" value="ABC transporter ATP-binding protein"/>
    <property type="match status" value="1"/>
</dbReference>
<dbReference type="GO" id="GO:0005524">
    <property type="term" value="F:ATP binding"/>
    <property type="evidence" value="ECO:0007669"/>
    <property type="project" value="UniProtKB-KW"/>
</dbReference>
<dbReference type="Proteomes" id="UP000631114">
    <property type="component" value="Unassembled WGS sequence"/>
</dbReference>
<organism evidence="11 12">
    <name type="scientific">Coptis chinensis</name>
    <dbReference type="NCBI Taxonomy" id="261450"/>
    <lineage>
        <taxon>Eukaryota</taxon>
        <taxon>Viridiplantae</taxon>
        <taxon>Streptophyta</taxon>
        <taxon>Embryophyta</taxon>
        <taxon>Tracheophyta</taxon>
        <taxon>Spermatophyta</taxon>
        <taxon>Magnoliopsida</taxon>
        <taxon>Ranunculales</taxon>
        <taxon>Ranunculaceae</taxon>
        <taxon>Coptidoideae</taxon>
        <taxon>Coptis</taxon>
    </lineage>
</organism>
<dbReference type="InterPro" id="IPR011527">
    <property type="entry name" value="ABC1_TM_dom"/>
</dbReference>